<proteinExistence type="evidence at transcript level"/>
<sequence length="72" mass="8111">MRFFLVTIFVATIFCLLGPLATSAPAEDGQDTLQERAENPLLSNLPFGNLFMKWLDMMKSFLPMNIGNQQKS</sequence>
<organism evidence="2">
    <name type="scientific">Argas monolakensis</name>
    <name type="common">Mono lake bird tick</name>
    <dbReference type="NCBI Taxonomy" id="34602"/>
    <lineage>
        <taxon>Eukaryota</taxon>
        <taxon>Metazoa</taxon>
        <taxon>Ecdysozoa</taxon>
        <taxon>Arthropoda</taxon>
        <taxon>Chelicerata</taxon>
        <taxon>Arachnida</taxon>
        <taxon>Acari</taxon>
        <taxon>Parasitiformes</taxon>
        <taxon>Ixodida</taxon>
        <taxon>Ixodoidea</taxon>
        <taxon>Argasidae</taxon>
        <taxon>Argasinae</taxon>
        <taxon>Argas</taxon>
    </lineage>
</organism>
<reference evidence="2" key="1">
    <citation type="journal article" date="2008" name="Insect Biochem. Mol. Biol.">
        <title>Comparative sialomics between hard and soft ticks: implications for the evolution of blood-feeding behavior.</title>
        <authorList>
            <person name="Mans B.J."/>
            <person name="Andersen J.F."/>
            <person name="Francischetti I.M."/>
            <person name="Valenzuela J.G."/>
            <person name="Schwan T.G."/>
            <person name="Pham V.M."/>
            <person name="Garfield M.K."/>
            <person name="Hammer C.H."/>
            <person name="Ribeiro J.M."/>
        </authorList>
    </citation>
    <scope>NUCLEOTIDE SEQUENCE</scope>
    <source>
        <strain evidence="2">AM-16</strain>
        <tissue evidence="2">Adult salivary gland</tissue>
    </source>
</reference>
<evidence type="ECO:0000313" key="2">
    <source>
        <dbReference type="EMBL" id="ABI52638.1"/>
    </source>
</evidence>
<dbReference type="EMBL" id="DQ886721">
    <property type="protein sequence ID" value="ABI52638.1"/>
    <property type="molecule type" value="mRNA"/>
</dbReference>
<feature type="signal peptide" evidence="1">
    <location>
        <begin position="1"/>
        <end position="23"/>
    </location>
</feature>
<name>Q09JX5_ARGMO</name>
<feature type="chain" id="PRO_5004167684" evidence="1">
    <location>
        <begin position="24"/>
        <end position="72"/>
    </location>
</feature>
<protein>
    <submittedName>
        <fullName evidence="2">8.1 kDa putative secretory protein</fullName>
    </submittedName>
</protein>
<evidence type="ECO:0000256" key="1">
    <source>
        <dbReference type="SAM" id="SignalP"/>
    </source>
</evidence>
<dbReference type="AlphaFoldDB" id="Q09JX5"/>
<keyword evidence="1" id="KW-0732">Signal</keyword>
<accession>Q09JX5</accession>